<dbReference type="CDD" id="cd00430">
    <property type="entry name" value="PLPDE_III_AR"/>
    <property type="match status" value="1"/>
</dbReference>
<comment type="catalytic activity">
    <reaction evidence="13">
        <text>L-alanine = D-alanine</text>
        <dbReference type="Rhea" id="RHEA:20249"/>
        <dbReference type="ChEBI" id="CHEBI:57416"/>
        <dbReference type="ChEBI" id="CHEBI:57972"/>
        <dbReference type="EC" id="5.1.1.1"/>
    </reaction>
</comment>
<proteinExistence type="inferred from homology"/>
<dbReference type="Pfam" id="PF01168">
    <property type="entry name" value="Ala_racemase_N"/>
    <property type="match status" value="1"/>
</dbReference>
<reference evidence="16" key="1">
    <citation type="journal article" date="2019" name="Int. J. Syst. Evol. Microbiol.">
        <title>The Global Catalogue of Microorganisms (GCM) 10K type strain sequencing project: providing services to taxonomists for standard genome sequencing and annotation.</title>
        <authorList>
            <consortium name="The Broad Institute Genomics Platform"/>
            <consortium name="The Broad Institute Genome Sequencing Center for Infectious Disease"/>
            <person name="Wu L."/>
            <person name="Ma J."/>
        </authorList>
    </citation>
    <scope>NUCLEOTIDE SEQUENCE [LARGE SCALE GENOMIC DNA]</scope>
    <source>
        <strain evidence="16">JCM 17664</strain>
    </source>
</reference>
<dbReference type="InterPro" id="IPR004101">
    <property type="entry name" value="Mur_ligase_C"/>
</dbReference>
<gene>
    <name evidence="15" type="ORF">GCM10023143_19400</name>
</gene>
<keyword evidence="12" id="KW-0961">Cell wall biogenesis/degradation</keyword>
<comment type="cofactor">
    <cofactor evidence="1 13">
        <name>pyridoxal 5'-phosphate</name>
        <dbReference type="ChEBI" id="CHEBI:597326"/>
    </cofactor>
</comment>
<dbReference type="Pfam" id="PF08245">
    <property type="entry name" value="Mur_ligase_M"/>
    <property type="match status" value="1"/>
</dbReference>
<evidence type="ECO:0000256" key="2">
    <source>
        <dbReference type="ARBA" id="ARBA00022490"/>
    </source>
</evidence>
<dbReference type="SUPFAM" id="SSF51419">
    <property type="entry name" value="PLP-binding barrel"/>
    <property type="match status" value="1"/>
</dbReference>
<dbReference type="PANTHER" id="PTHR43024:SF1">
    <property type="entry name" value="UDP-N-ACETYLMURAMOYL-TRIPEPTIDE--D-ALANYL-D-ALANINE LIGASE"/>
    <property type="match status" value="1"/>
</dbReference>
<dbReference type="InterPro" id="IPR009006">
    <property type="entry name" value="Ala_racemase/Decarboxylase_C"/>
</dbReference>
<keyword evidence="8" id="KW-0133">Cell shape</keyword>
<keyword evidence="10 13" id="KW-0413">Isomerase</keyword>
<dbReference type="InterPro" id="IPR011079">
    <property type="entry name" value="Ala_racemase_C"/>
</dbReference>
<dbReference type="NCBIfam" id="NF008897">
    <property type="entry name" value="PRK11930.1"/>
    <property type="match status" value="1"/>
</dbReference>
<feature type="domain" description="Alanine racemase C-terminal" evidence="14">
    <location>
        <begin position="710"/>
        <end position="835"/>
    </location>
</feature>
<dbReference type="InterPro" id="IPR029066">
    <property type="entry name" value="PLP-binding_barrel"/>
</dbReference>
<keyword evidence="5" id="KW-0547">Nucleotide-binding</keyword>
<comment type="similarity">
    <text evidence="13">Belongs to the alanine racemase family.</text>
</comment>
<dbReference type="EC" id="5.1.1.1" evidence="13"/>
<dbReference type="SUPFAM" id="SSF50621">
    <property type="entry name" value="Alanine racemase C-terminal domain-like"/>
    <property type="match status" value="1"/>
</dbReference>
<evidence type="ECO:0000256" key="7">
    <source>
        <dbReference type="ARBA" id="ARBA00022898"/>
    </source>
</evidence>
<dbReference type="InterPro" id="IPR036565">
    <property type="entry name" value="Mur-like_cat_sf"/>
</dbReference>
<dbReference type="SUPFAM" id="SSF63418">
    <property type="entry name" value="MurE/MurF N-terminal domain"/>
    <property type="match status" value="1"/>
</dbReference>
<keyword evidence="3 15" id="KW-0436">Ligase</keyword>
<accession>A0ABP8FTR4</accession>
<keyword evidence="16" id="KW-1185">Reference proteome</keyword>
<feature type="active site" description="Proton acceptor; specific for L-alanine" evidence="13">
    <location>
        <position position="731"/>
    </location>
</feature>
<dbReference type="Gene3D" id="3.40.1390.10">
    <property type="entry name" value="MurE/MurF, N-terminal domain"/>
    <property type="match status" value="1"/>
</dbReference>
<evidence type="ECO:0000256" key="8">
    <source>
        <dbReference type="ARBA" id="ARBA00022960"/>
    </source>
</evidence>
<comment type="pathway">
    <text evidence="13">Amino-acid biosynthesis; D-alanine biosynthesis; D-alanine from L-alanine: step 1/1.</text>
</comment>
<keyword evidence="4" id="KW-0132">Cell division</keyword>
<dbReference type="InterPro" id="IPR051046">
    <property type="entry name" value="MurCDEF_CellWall_CoF430Synth"/>
</dbReference>
<dbReference type="Pfam" id="PF00842">
    <property type="entry name" value="Ala_racemase_C"/>
    <property type="match status" value="1"/>
</dbReference>
<dbReference type="Gene3D" id="3.20.20.10">
    <property type="entry name" value="Alanine racemase"/>
    <property type="match status" value="1"/>
</dbReference>
<evidence type="ECO:0000256" key="9">
    <source>
        <dbReference type="ARBA" id="ARBA00022984"/>
    </source>
</evidence>
<dbReference type="EMBL" id="BAABFN010000004">
    <property type="protein sequence ID" value="GAA4310738.1"/>
    <property type="molecule type" value="Genomic_DNA"/>
</dbReference>
<dbReference type="InterPro" id="IPR001608">
    <property type="entry name" value="Ala_racemase_N"/>
</dbReference>
<evidence type="ECO:0000256" key="1">
    <source>
        <dbReference type="ARBA" id="ARBA00001933"/>
    </source>
</evidence>
<dbReference type="Pfam" id="PF02875">
    <property type="entry name" value="Mur_ligase_C"/>
    <property type="match status" value="1"/>
</dbReference>
<dbReference type="InterPro" id="IPR036615">
    <property type="entry name" value="Mur_ligase_C_dom_sf"/>
</dbReference>
<evidence type="ECO:0000256" key="13">
    <source>
        <dbReference type="HAMAP-Rule" id="MF_01201"/>
    </source>
</evidence>
<dbReference type="Gene3D" id="3.40.1190.10">
    <property type="entry name" value="Mur-like, catalytic domain"/>
    <property type="match status" value="1"/>
</dbReference>
<dbReference type="InterPro" id="IPR035911">
    <property type="entry name" value="MurE/MurF_N"/>
</dbReference>
<evidence type="ECO:0000256" key="12">
    <source>
        <dbReference type="ARBA" id="ARBA00023316"/>
    </source>
</evidence>
<name>A0ABP8FTR4_9BACT</name>
<dbReference type="Proteomes" id="UP001501207">
    <property type="component" value="Unassembled WGS sequence"/>
</dbReference>
<dbReference type="Gene3D" id="3.90.190.20">
    <property type="entry name" value="Mur ligase, C-terminal domain"/>
    <property type="match status" value="1"/>
</dbReference>
<evidence type="ECO:0000256" key="6">
    <source>
        <dbReference type="ARBA" id="ARBA00022840"/>
    </source>
</evidence>
<dbReference type="PRINTS" id="PR00992">
    <property type="entry name" value="ALARACEMASE"/>
</dbReference>
<dbReference type="InterPro" id="IPR000821">
    <property type="entry name" value="Ala_racemase"/>
</dbReference>
<dbReference type="InterPro" id="IPR013221">
    <property type="entry name" value="Mur_ligase_cen"/>
</dbReference>
<dbReference type="SUPFAM" id="SSF53244">
    <property type="entry name" value="MurD-like peptide ligases, peptide-binding domain"/>
    <property type="match status" value="1"/>
</dbReference>
<keyword evidence="7 13" id="KW-0663">Pyridoxal phosphate</keyword>
<evidence type="ECO:0000256" key="4">
    <source>
        <dbReference type="ARBA" id="ARBA00022618"/>
    </source>
</evidence>
<evidence type="ECO:0000313" key="15">
    <source>
        <dbReference type="EMBL" id="GAA4310738.1"/>
    </source>
</evidence>
<evidence type="ECO:0000259" key="14">
    <source>
        <dbReference type="SMART" id="SM01005"/>
    </source>
</evidence>
<dbReference type="NCBIfam" id="TIGR00492">
    <property type="entry name" value="alr"/>
    <property type="match status" value="1"/>
</dbReference>
<keyword evidence="2" id="KW-0963">Cytoplasm</keyword>
<feature type="binding site" evidence="13">
    <location>
        <position position="602"/>
    </location>
    <ligand>
        <name>substrate</name>
    </ligand>
</feature>
<protein>
    <recommendedName>
        <fullName evidence="13">Alanine racemase</fullName>
        <ecNumber evidence="13">5.1.1.1</ecNumber>
    </recommendedName>
</protein>
<dbReference type="InterPro" id="IPR005863">
    <property type="entry name" value="UDP-N-AcMur_synth"/>
</dbReference>
<dbReference type="PANTHER" id="PTHR43024">
    <property type="entry name" value="UDP-N-ACETYLMURAMOYL-TRIPEPTIDE--D-ALANYL-D-ALANINE LIGASE"/>
    <property type="match status" value="1"/>
</dbReference>
<organism evidence="15 16">
    <name type="scientific">Compostibacter hankyongensis</name>
    <dbReference type="NCBI Taxonomy" id="1007089"/>
    <lineage>
        <taxon>Bacteria</taxon>
        <taxon>Pseudomonadati</taxon>
        <taxon>Bacteroidota</taxon>
        <taxon>Chitinophagia</taxon>
        <taxon>Chitinophagales</taxon>
        <taxon>Chitinophagaceae</taxon>
        <taxon>Compostibacter</taxon>
    </lineage>
</organism>
<keyword evidence="11" id="KW-0131">Cell cycle</keyword>
<evidence type="ECO:0000256" key="10">
    <source>
        <dbReference type="ARBA" id="ARBA00023235"/>
    </source>
</evidence>
<evidence type="ECO:0000313" key="16">
    <source>
        <dbReference type="Proteomes" id="UP001501207"/>
    </source>
</evidence>
<dbReference type="GO" id="GO:0016874">
    <property type="term" value="F:ligase activity"/>
    <property type="evidence" value="ECO:0007669"/>
    <property type="project" value="UniProtKB-KW"/>
</dbReference>
<feature type="modified residue" description="N6-(pyridoxal phosphate)lysine" evidence="13">
    <location>
        <position position="504"/>
    </location>
</feature>
<comment type="caution">
    <text evidence="15">The sequence shown here is derived from an EMBL/GenBank/DDBJ whole genome shotgun (WGS) entry which is preliminary data.</text>
</comment>
<dbReference type="HAMAP" id="MF_01201">
    <property type="entry name" value="Ala_racemase"/>
    <property type="match status" value="1"/>
</dbReference>
<dbReference type="SUPFAM" id="SSF53623">
    <property type="entry name" value="MurD-like peptide ligases, catalytic domain"/>
    <property type="match status" value="1"/>
</dbReference>
<dbReference type="Gene3D" id="2.40.37.10">
    <property type="entry name" value="Lyase, Ornithine Decarboxylase, Chain A, domain 1"/>
    <property type="match status" value="1"/>
</dbReference>
<keyword evidence="6" id="KW-0067">ATP-binding</keyword>
<sequence>MEYRVAQICKIVKGELLQGAEDRPVTHLLSDSRKLIYPAVSLFIPIVGTHRDGHQYIGELYEKGVRCFLTSRAIPAGEYPEAAFIRVKDTLRALQMLTAWHRQQFHIPVIGITGSNGKTVVKEWIYQLLESDYNIVRSPKSYNSQIGVPLSVWQMQPEHELAVFEAGISMPGEMAHIESIIRPTIGIFTNIGEAHNEGFLNVRQKINEKLVLFTRTEVLIYCKDYPELNECILQFHNHIRRKASDPEKSQRLLTWSARHEADLRVISIDKNENHTRIDALYEGQPVYIRIPFTDDGSIENAIHCWCLLLWLGTPETIIRERMEGLTNIAMRLELKQAVNNCSLINDSYNSDLGSLVIALDFLQQQQQHATRTVILSDILQSGKRDAELYEAVARLLEQKGVNRLIGIGKSISREKNSFLGIAGLQCVFFDSTEAFAEQFRHLSFQNETILLKGARVFAFERISRMLEQKVHQTVLEINLSALVHNLKQYQSLLRPSTRMMVMVKAFSYGSGSYEIASLLQFHQVDYLAVAYADEGVELRRAGITLPVMVMNPEPGTFDAIIQWQLEPEIYSLQMLDLFEQELKKPDIREFPIHIKLDTGMHRLGFEPQHLETLSGLLRRSPHLRVKSVFSHLAASEDPQQDDFTRQQGELFLRMSDTLQKALPYTFLRHIANSAAIERHPDLQLDMVRLGIGLHGLSQPGGPLHEKLHNVSTLRTTVSQLKKIPPGDTVGYGRQGKAPGGMTIATVAIGYADGYIRRLGNGRGHMLVQEQLAPVIGNVCMDMLMLDVSAIPEVQEGDEVIVFGPDLPISRLAEWAGTIPYEIMTGISQRVKRVYFQE</sequence>
<dbReference type="SMART" id="SM01005">
    <property type="entry name" value="Ala_racemase_C"/>
    <property type="match status" value="1"/>
</dbReference>
<evidence type="ECO:0000256" key="11">
    <source>
        <dbReference type="ARBA" id="ARBA00023306"/>
    </source>
</evidence>
<dbReference type="InterPro" id="IPR000713">
    <property type="entry name" value="Mur_ligase_N"/>
</dbReference>
<evidence type="ECO:0000256" key="3">
    <source>
        <dbReference type="ARBA" id="ARBA00022598"/>
    </source>
</evidence>
<evidence type="ECO:0000256" key="5">
    <source>
        <dbReference type="ARBA" id="ARBA00022741"/>
    </source>
</evidence>
<dbReference type="RefSeq" id="WP_344978667.1">
    <property type="nucleotide sequence ID" value="NZ_BAABFN010000004.1"/>
</dbReference>
<dbReference type="Pfam" id="PF01225">
    <property type="entry name" value="Mur_ligase"/>
    <property type="match status" value="1"/>
</dbReference>
<comment type="function">
    <text evidence="13">Catalyzes the interconversion of L-alanine and D-alanine. May also act on other amino acids.</text>
</comment>
<feature type="active site" description="Proton acceptor; specific for D-alanine" evidence="13">
    <location>
        <position position="504"/>
    </location>
</feature>
<dbReference type="NCBIfam" id="TIGR01143">
    <property type="entry name" value="murF"/>
    <property type="match status" value="1"/>
</dbReference>
<feature type="binding site" evidence="13">
    <location>
        <position position="780"/>
    </location>
    <ligand>
        <name>substrate</name>
    </ligand>
</feature>
<keyword evidence="9" id="KW-0573">Peptidoglycan synthesis</keyword>